<dbReference type="SMART" id="SM00382">
    <property type="entry name" value="AAA"/>
    <property type="match status" value="1"/>
</dbReference>
<dbReference type="InterPro" id="IPR027417">
    <property type="entry name" value="P-loop_NTPase"/>
</dbReference>
<dbReference type="AlphaFoldDB" id="A0A1G7GPN5"/>
<dbReference type="Pfam" id="PF00005">
    <property type="entry name" value="ABC_tran"/>
    <property type="match status" value="1"/>
</dbReference>
<feature type="domain" description="ABC transporter" evidence="5">
    <location>
        <begin position="43"/>
        <end position="268"/>
    </location>
</feature>
<evidence type="ECO:0000313" key="7">
    <source>
        <dbReference type="Proteomes" id="UP000198972"/>
    </source>
</evidence>
<dbReference type="EMBL" id="FNBG01000003">
    <property type="protein sequence ID" value="SDE90097.1"/>
    <property type="molecule type" value="Genomic_DNA"/>
</dbReference>
<keyword evidence="2" id="KW-0547">Nucleotide-binding</keyword>
<dbReference type="SUPFAM" id="SSF52540">
    <property type="entry name" value="P-loop containing nucleoside triphosphate hydrolases"/>
    <property type="match status" value="1"/>
</dbReference>
<accession>A0A1G7GPN5</accession>
<keyword evidence="3 6" id="KW-0067">ATP-binding</keyword>
<dbReference type="GO" id="GO:0016887">
    <property type="term" value="F:ATP hydrolysis activity"/>
    <property type="evidence" value="ECO:0007669"/>
    <property type="project" value="InterPro"/>
</dbReference>
<feature type="compositionally biased region" description="Low complexity" evidence="4">
    <location>
        <begin position="10"/>
        <end position="22"/>
    </location>
</feature>
<sequence>MEPLDDPNDSNDPNDPNDPNELNEASKLYKTAIEADIKPVVELKNVDLVYVTDREVLLALTGMNLNVHSGELVSLVGPSGCGKTTLLSLIAGLMFPSRGEVLVHSHKVNGPSPEVGYMLQQDYLFPWRTILSNATLGLELTKRLNNDSREMVIELLEGMGLGNTTELYPHQLSGGMRQRVALVRTLATNPDLLLLDEPFSALDYQTKLQLEDLVVDTLRQRGKTGILVTHDLSEAIAVSDRVIVLAAKPGKVRTIYDIPDNIRLAQPFYAREESGFNELFHEIWRDLETLDGRGE</sequence>
<dbReference type="PANTHER" id="PTHR42788">
    <property type="entry name" value="TAURINE IMPORT ATP-BINDING PROTEIN-RELATED"/>
    <property type="match status" value="1"/>
</dbReference>
<evidence type="ECO:0000313" key="6">
    <source>
        <dbReference type="EMBL" id="SDE90097.1"/>
    </source>
</evidence>
<organism evidence="6 7">
    <name type="scientific">Fontibacillus panacisegetis</name>
    <dbReference type="NCBI Taxonomy" id="670482"/>
    <lineage>
        <taxon>Bacteria</taxon>
        <taxon>Bacillati</taxon>
        <taxon>Bacillota</taxon>
        <taxon>Bacilli</taxon>
        <taxon>Bacillales</taxon>
        <taxon>Paenibacillaceae</taxon>
        <taxon>Fontibacillus</taxon>
    </lineage>
</organism>
<dbReference type="PANTHER" id="PTHR42788:SF21">
    <property type="entry name" value="ABC TRANSPORTER ATP-BINDING PROTEIN"/>
    <property type="match status" value="1"/>
</dbReference>
<proteinExistence type="predicted"/>
<evidence type="ECO:0000256" key="4">
    <source>
        <dbReference type="SAM" id="MobiDB-lite"/>
    </source>
</evidence>
<reference evidence="6 7" key="1">
    <citation type="submission" date="2016-10" db="EMBL/GenBank/DDBJ databases">
        <authorList>
            <person name="de Groot N.N."/>
        </authorList>
    </citation>
    <scope>NUCLEOTIDE SEQUENCE [LARGE SCALE GENOMIC DNA]</scope>
    <source>
        <strain evidence="6 7">DSM 28129</strain>
    </source>
</reference>
<name>A0A1G7GPN5_9BACL</name>
<evidence type="ECO:0000259" key="5">
    <source>
        <dbReference type="PROSITE" id="PS50893"/>
    </source>
</evidence>
<dbReference type="PROSITE" id="PS50893">
    <property type="entry name" value="ABC_TRANSPORTER_2"/>
    <property type="match status" value="1"/>
</dbReference>
<dbReference type="InterPro" id="IPR017871">
    <property type="entry name" value="ABC_transporter-like_CS"/>
</dbReference>
<dbReference type="InterPro" id="IPR050166">
    <property type="entry name" value="ABC_transporter_ATP-bind"/>
</dbReference>
<evidence type="ECO:0000256" key="2">
    <source>
        <dbReference type="ARBA" id="ARBA00022741"/>
    </source>
</evidence>
<keyword evidence="7" id="KW-1185">Reference proteome</keyword>
<dbReference type="InterPro" id="IPR003439">
    <property type="entry name" value="ABC_transporter-like_ATP-bd"/>
</dbReference>
<dbReference type="InterPro" id="IPR003593">
    <property type="entry name" value="AAA+_ATPase"/>
</dbReference>
<keyword evidence="1" id="KW-0813">Transport</keyword>
<dbReference type="Proteomes" id="UP000198972">
    <property type="component" value="Unassembled WGS sequence"/>
</dbReference>
<dbReference type="CDD" id="cd03293">
    <property type="entry name" value="ABC_NrtD_SsuB_transporters"/>
    <property type="match status" value="1"/>
</dbReference>
<protein>
    <submittedName>
        <fullName evidence="6">NitT/TauT family transport system ATP-binding protein</fullName>
    </submittedName>
</protein>
<dbReference type="PROSITE" id="PS00211">
    <property type="entry name" value="ABC_TRANSPORTER_1"/>
    <property type="match status" value="1"/>
</dbReference>
<dbReference type="STRING" id="670482.SAMN04488542_103146"/>
<dbReference type="GO" id="GO:0005524">
    <property type="term" value="F:ATP binding"/>
    <property type="evidence" value="ECO:0007669"/>
    <property type="project" value="UniProtKB-KW"/>
</dbReference>
<dbReference type="Gene3D" id="3.40.50.300">
    <property type="entry name" value="P-loop containing nucleotide triphosphate hydrolases"/>
    <property type="match status" value="1"/>
</dbReference>
<feature type="region of interest" description="Disordered" evidence="4">
    <location>
        <begin position="1"/>
        <end position="22"/>
    </location>
</feature>
<gene>
    <name evidence="6" type="ORF">SAMN04488542_103146</name>
</gene>
<evidence type="ECO:0000256" key="3">
    <source>
        <dbReference type="ARBA" id="ARBA00022840"/>
    </source>
</evidence>
<evidence type="ECO:0000256" key="1">
    <source>
        <dbReference type="ARBA" id="ARBA00022448"/>
    </source>
</evidence>